<feature type="compositionally biased region" description="Polar residues" evidence="1">
    <location>
        <begin position="19"/>
        <end position="44"/>
    </location>
</feature>
<dbReference type="PANTHER" id="PTHR21054:SF2">
    <property type="entry name" value="MIP04191P"/>
    <property type="match status" value="1"/>
</dbReference>
<dbReference type="InterPro" id="IPR036404">
    <property type="entry name" value="Jacalin-like_lectin_dom_sf"/>
</dbReference>
<dbReference type="GeneID" id="80892993"/>
<dbReference type="AlphaFoldDB" id="A0A9W8QPM1"/>
<dbReference type="InterPro" id="IPR053002">
    <property type="entry name" value="Metalloproteinase_M10B"/>
</dbReference>
<feature type="domain" description="Jacalin-type lectin" evidence="2">
    <location>
        <begin position="623"/>
        <end position="775"/>
    </location>
</feature>
<dbReference type="KEGG" id="amus:LMH87_005834"/>
<dbReference type="SUPFAM" id="SSF51101">
    <property type="entry name" value="Mannose-binding lectins"/>
    <property type="match status" value="1"/>
</dbReference>
<evidence type="ECO:0000313" key="3">
    <source>
        <dbReference type="EMBL" id="KAJ4164149.1"/>
    </source>
</evidence>
<dbReference type="Pfam" id="PF12044">
    <property type="entry name" value="Metallopep"/>
    <property type="match status" value="1"/>
</dbReference>
<keyword evidence="4" id="KW-1185">Reference proteome</keyword>
<comment type="caution">
    <text evidence="3">The sequence shown here is derived from an EMBL/GenBank/DDBJ whole genome shotgun (WGS) entry which is preliminary data.</text>
</comment>
<dbReference type="InterPro" id="IPR021917">
    <property type="entry name" value="Unchr_Zn-peptidase-like"/>
</dbReference>
<sequence>MAPKFLKQLRRRSKASFRTEASTDTSSDGAVSHGTAPSSGSVTPPSIAHHSDPALNLQLKDSGEQLTQTSSRPALPTNGSNASRYSTQSVPGVSGTASPRLGGKSSIPLSKYAPRIHNLNENSWVYQKTILLYGTIGDSATTTTPMDGTITVSRLDDDIQPISWPVCDSHFKVMAYLQPGPNKLRFDFASPKLANSTSSNPIHSSHLTIHMIPSMGSPPLQLAIVLAKDSPATYPAAPTRAEREGNGLETAIRKYRMAAYLWQAFTAEQMWRNKMGRRTFRFEEEWTTGSAIHRDRETGNMRSEARVHVIRCDKTVVELQQLADSQRTTSASREAMNETVSDAVRSYFKPLPGQKNYVAAMLLDTDWDLSSDASAAADMSTPTSNPEAAKIALLGSQYLQHYPSSLEEVAPSFTDCTPTDTNTVKNQCSEAGSSWEAANVGIGAHLHQVGHMFDCPRQETGVMLKDYVVFSRTFVTREAYSTRTKAKGGLALQGDECAWHRLDCLRFRAHPAFRLPRDPPASFDVSVQAYAVENGTLLAVASSGISFVEIYGEGDEVCRSWMEFPLDSTTTHRQITLSEQDIITRLPETMRKGPIRLSIKSHGGNSLDIENVKHFISKAQAVKIKGSKQGFRSSQIGSAQPPDTTPEDILFTSALTDRIMIRMNVYHDADVIHGLEFVYDDDNTQLFGERAGKIGGNNYDFDLRRGEYLSGFTVKGGSTIHGIQLLTSLGRKSRVFGNPYGGSNHTIIPPRGYTICGVSVRNAANGLALHAHAFGARKPLATQMIPRTNMEGKHHKVIIIPAEEDKAWR</sequence>
<dbReference type="PROSITE" id="PS51752">
    <property type="entry name" value="JACALIN_LECTIN"/>
    <property type="match status" value="1"/>
</dbReference>
<feature type="compositionally biased region" description="Polar residues" evidence="1">
    <location>
        <begin position="64"/>
        <end position="97"/>
    </location>
</feature>
<dbReference type="EMBL" id="JAJHUN010000001">
    <property type="protein sequence ID" value="KAJ4164149.1"/>
    <property type="molecule type" value="Genomic_DNA"/>
</dbReference>
<evidence type="ECO:0000256" key="1">
    <source>
        <dbReference type="SAM" id="MobiDB-lite"/>
    </source>
</evidence>
<dbReference type="Gene3D" id="2.100.10.30">
    <property type="entry name" value="Jacalin-like lectin domain"/>
    <property type="match status" value="1"/>
</dbReference>
<dbReference type="InterPro" id="IPR001229">
    <property type="entry name" value="Jacalin-like_lectin_dom"/>
</dbReference>
<evidence type="ECO:0000313" key="4">
    <source>
        <dbReference type="Proteomes" id="UP001144673"/>
    </source>
</evidence>
<feature type="region of interest" description="Disordered" evidence="1">
    <location>
        <begin position="1"/>
        <end position="52"/>
    </location>
</feature>
<dbReference type="Proteomes" id="UP001144673">
    <property type="component" value="Chromosome 1"/>
</dbReference>
<reference evidence="3" key="1">
    <citation type="journal article" date="2023" name="Access Microbiol">
        <title>De-novo genome assembly for Akanthomyces muscarius, a biocontrol agent of insect agricultural pests.</title>
        <authorList>
            <person name="Erdos Z."/>
            <person name="Studholme D.J."/>
            <person name="Raymond B."/>
            <person name="Sharma M."/>
        </authorList>
    </citation>
    <scope>NUCLEOTIDE SEQUENCE</scope>
    <source>
        <strain evidence="3">Ve6</strain>
    </source>
</reference>
<dbReference type="PANTHER" id="PTHR21054">
    <property type="entry name" value="ZINC METALLOPROTEINASE-RELATED"/>
    <property type="match status" value="1"/>
</dbReference>
<accession>A0A9W8QPM1</accession>
<protein>
    <recommendedName>
        <fullName evidence="2">Jacalin-type lectin domain-containing protein</fullName>
    </recommendedName>
</protein>
<dbReference type="GO" id="GO:0005737">
    <property type="term" value="C:cytoplasm"/>
    <property type="evidence" value="ECO:0007669"/>
    <property type="project" value="TreeGrafter"/>
</dbReference>
<gene>
    <name evidence="3" type="ORF">LMH87_005834</name>
</gene>
<feature type="region of interest" description="Disordered" evidence="1">
    <location>
        <begin position="64"/>
        <end position="107"/>
    </location>
</feature>
<evidence type="ECO:0000259" key="2">
    <source>
        <dbReference type="PROSITE" id="PS51752"/>
    </source>
</evidence>
<organism evidence="3 4">
    <name type="scientific">Akanthomyces muscarius</name>
    <name type="common">Entomopathogenic fungus</name>
    <name type="synonym">Lecanicillium muscarium</name>
    <dbReference type="NCBI Taxonomy" id="2231603"/>
    <lineage>
        <taxon>Eukaryota</taxon>
        <taxon>Fungi</taxon>
        <taxon>Dikarya</taxon>
        <taxon>Ascomycota</taxon>
        <taxon>Pezizomycotina</taxon>
        <taxon>Sordariomycetes</taxon>
        <taxon>Hypocreomycetidae</taxon>
        <taxon>Hypocreales</taxon>
        <taxon>Cordycipitaceae</taxon>
        <taxon>Akanthomyces</taxon>
    </lineage>
</organism>
<dbReference type="Pfam" id="PF01419">
    <property type="entry name" value="Jacalin"/>
    <property type="match status" value="1"/>
</dbReference>
<dbReference type="RefSeq" id="XP_056059064.1">
    <property type="nucleotide sequence ID" value="XM_056203625.1"/>
</dbReference>
<name>A0A9W8QPM1_AKAMU</name>
<proteinExistence type="predicted"/>